<evidence type="ECO:0000256" key="1">
    <source>
        <dbReference type="SAM" id="MobiDB-lite"/>
    </source>
</evidence>
<dbReference type="RefSeq" id="WP_257630430.1">
    <property type="nucleotide sequence ID" value="NZ_JANIIC010000006.1"/>
</dbReference>
<keyword evidence="3" id="KW-1185">Reference proteome</keyword>
<protein>
    <submittedName>
        <fullName evidence="2">Uncharacterized protein</fullName>
    </submittedName>
</protein>
<accession>A0A9X2LSN9</accession>
<proteinExistence type="predicted"/>
<name>A0A9X2LSN9_STRMQ</name>
<sequence length="81" mass="7862">MAPSRASSPLRAAGATVLTGPSPSAAYGTPVAAAQLTGDDNDGNKEIVIGGTGKVVARVIQGEDSMITTVAAPMGGRAPPS</sequence>
<dbReference type="AlphaFoldDB" id="A0A9X2LSN9"/>
<dbReference type="EMBL" id="JANIIC010000006">
    <property type="protein sequence ID" value="MCQ8829007.1"/>
    <property type="molecule type" value="Genomic_DNA"/>
</dbReference>
<gene>
    <name evidence="2" type="ORF">NQU54_07920</name>
</gene>
<feature type="compositionally biased region" description="Low complexity" evidence="1">
    <location>
        <begin position="1"/>
        <end position="15"/>
    </location>
</feature>
<comment type="caution">
    <text evidence="2">The sequence shown here is derived from an EMBL/GenBank/DDBJ whole genome shotgun (WGS) entry which is preliminary data.</text>
</comment>
<evidence type="ECO:0000313" key="3">
    <source>
        <dbReference type="Proteomes" id="UP001142400"/>
    </source>
</evidence>
<evidence type="ECO:0000313" key="2">
    <source>
        <dbReference type="EMBL" id="MCQ8829007.1"/>
    </source>
</evidence>
<dbReference type="Proteomes" id="UP001142400">
    <property type="component" value="Unassembled WGS sequence"/>
</dbReference>
<reference evidence="2" key="1">
    <citation type="submission" date="2022-06" db="EMBL/GenBank/DDBJ databases">
        <title>WGS of actinobacteria.</title>
        <authorList>
            <person name="Thawai C."/>
        </authorList>
    </citation>
    <scope>NUCLEOTIDE SEQUENCE</scope>
    <source>
        <strain evidence="2">DSM 42010</strain>
    </source>
</reference>
<feature type="region of interest" description="Disordered" evidence="1">
    <location>
        <begin position="1"/>
        <end position="25"/>
    </location>
</feature>
<organism evidence="2 3">
    <name type="scientific">Streptomyces malaysiensis subsp. samsunensis</name>
    <dbReference type="NCBI Taxonomy" id="459658"/>
    <lineage>
        <taxon>Bacteria</taxon>
        <taxon>Bacillati</taxon>
        <taxon>Actinomycetota</taxon>
        <taxon>Actinomycetes</taxon>
        <taxon>Kitasatosporales</taxon>
        <taxon>Streptomycetaceae</taxon>
        <taxon>Streptomyces</taxon>
        <taxon>Streptomyces violaceusniger group</taxon>
    </lineage>
</organism>